<keyword evidence="3" id="KW-1185">Reference proteome</keyword>
<protein>
    <recommendedName>
        <fullName evidence="4">WxL domain-containing protein</fullName>
    </recommendedName>
</protein>
<feature type="chain" id="PRO_5046602881" description="WxL domain-containing protein" evidence="1">
    <location>
        <begin position="29"/>
        <end position="193"/>
    </location>
</feature>
<evidence type="ECO:0000256" key="1">
    <source>
        <dbReference type="SAM" id="SignalP"/>
    </source>
</evidence>
<evidence type="ECO:0000313" key="3">
    <source>
        <dbReference type="Proteomes" id="UP001191004"/>
    </source>
</evidence>
<dbReference type="Proteomes" id="UP001191004">
    <property type="component" value="Unassembled WGS sequence"/>
</dbReference>
<keyword evidence="1" id="KW-0732">Signal</keyword>
<feature type="signal peptide" evidence="1">
    <location>
        <begin position="1"/>
        <end position="28"/>
    </location>
</feature>
<comment type="caution">
    <text evidence="2">The sequence shown here is derived from an EMBL/GenBank/DDBJ whole genome shotgun (WGS) entry which is preliminary data.</text>
</comment>
<evidence type="ECO:0008006" key="4">
    <source>
        <dbReference type="Google" id="ProtNLM"/>
    </source>
</evidence>
<dbReference type="RefSeq" id="WP_129604775.1">
    <property type="nucleotide sequence ID" value="NZ_PRLL01000010.1"/>
</dbReference>
<accession>A0ABY0FJV6</accession>
<gene>
    <name evidence="2" type="ORF">G3KMM_00361</name>
</gene>
<name>A0ABY0FJV6_9BACT</name>
<sequence length="193" mass="19336">MSKYSKIVATLGVITGLGIASLPLASFAAPIPLVDGTPKSANVKVQLTVGDAVAIAVDSNDANAGNAAPNQTKNATSTVSYATNKATGMTLTVKDQDTDTNMTVTGHTGTVAGTDVIAAGTQGAVAGQGQWSIKGGLLATDTAMVKSNETALKVAESSAPINTDVNVTYNISTGASQLPGTYEDTIVYTAAVK</sequence>
<reference evidence="2 3" key="2">
    <citation type="journal article" date="2020" name="Cell Rep.">
        <title>Acquisition and Adaptation of Ultra-small Parasitic Reduced Genome Bacteria to Mammalian Hosts.</title>
        <authorList>
            <person name="McLean J.S."/>
            <person name="Bor B."/>
            <person name="Kerns K.A."/>
            <person name="Liu Q."/>
            <person name="To T.T."/>
            <person name="Solden L."/>
            <person name="Hendrickson E.L."/>
            <person name="Wrighton K."/>
            <person name="Shi W."/>
            <person name="He X."/>
        </authorList>
    </citation>
    <scope>NUCLEOTIDE SEQUENCE [LARGE SCALE GENOMIC DNA]</scope>
    <source>
        <strain evidence="2 3">TM7_KMM_G3_1_HOT_351</strain>
    </source>
</reference>
<dbReference type="EMBL" id="PRLL01000010">
    <property type="protein sequence ID" value="RYC73514.1"/>
    <property type="molecule type" value="Genomic_DNA"/>
</dbReference>
<reference evidence="2 3" key="1">
    <citation type="journal article" date="2018" name="bioRxiv">
        <title>Evidence of independent acquisition and adaption of ultra-small bacteria to human hosts across the highly diverse yet reduced genomes of the phylum Saccharibacteria.</title>
        <authorList>
            <person name="McLean J.S."/>
            <person name="Bor B."/>
            <person name="To T.T."/>
            <person name="Liu Q."/>
            <person name="Kearns K.A."/>
            <person name="Solden L.M."/>
            <person name="Wrighton K.C."/>
            <person name="He X."/>
            <person name="Shi W."/>
        </authorList>
    </citation>
    <scope>NUCLEOTIDE SEQUENCE [LARGE SCALE GENOMIC DNA]</scope>
    <source>
        <strain evidence="2 3">TM7_KMM_G3_1_HOT_351</strain>
    </source>
</reference>
<proteinExistence type="predicted"/>
<organism evidence="2 3">
    <name type="scientific">Candidatus Nanosyncoccus nanoralicus</name>
    <dbReference type="NCBI Taxonomy" id="2171996"/>
    <lineage>
        <taxon>Bacteria</taxon>
        <taxon>Candidatus Saccharimonadota</taxon>
        <taxon>Candidatus Nanosyncoccalia</taxon>
        <taxon>Candidatus Nanosyncoccales</taxon>
        <taxon>Candidatus Nanosyncoccaceae</taxon>
        <taxon>Candidatus Nanosyncoccus</taxon>
    </lineage>
</organism>
<evidence type="ECO:0000313" key="2">
    <source>
        <dbReference type="EMBL" id="RYC73514.1"/>
    </source>
</evidence>